<dbReference type="PANTHER" id="PTHR42878:SF15">
    <property type="entry name" value="BACTERIOPHYTOCHROME"/>
    <property type="match status" value="1"/>
</dbReference>
<evidence type="ECO:0000256" key="4">
    <source>
        <dbReference type="ARBA" id="ARBA00022679"/>
    </source>
</evidence>
<evidence type="ECO:0000259" key="8">
    <source>
        <dbReference type="PROSITE" id="PS50110"/>
    </source>
</evidence>
<keyword evidence="5 9" id="KW-0418">Kinase</keyword>
<evidence type="ECO:0000256" key="1">
    <source>
        <dbReference type="ARBA" id="ARBA00000085"/>
    </source>
</evidence>
<dbReference type="Gene3D" id="3.30.565.10">
    <property type="entry name" value="Histidine kinase-like ATPase, C-terminal domain"/>
    <property type="match status" value="1"/>
</dbReference>
<dbReference type="EC" id="2.7.13.3" evidence="2"/>
<dbReference type="SMART" id="SM00388">
    <property type="entry name" value="HisKA"/>
    <property type="match status" value="1"/>
</dbReference>
<evidence type="ECO:0000256" key="3">
    <source>
        <dbReference type="ARBA" id="ARBA00022553"/>
    </source>
</evidence>
<accession>A0A1B9DYR9</accession>
<dbReference type="SUPFAM" id="SSF52172">
    <property type="entry name" value="CheY-like"/>
    <property type="match status" value="1"/>
</dbReference>
<evidence type="ECO:0000313" key="10">
    <source>
        <dbReference type="Proteomes" id="UP000093510"/>
    </source>
</evidence>
<dbReference type="GO" id="GO:0007234">
    <property type="term" value="P:osmosensory signaling via phosphorelay pathway"/>
    <property type="evidence" value="ECO:0007669"/>
    <property type="project" value="TreeGrafter"/>
</dbReference>
<dbReference type="Proteomes" id="UP000093510">
    <property type="component" value="Unassembled WGS sequence"/>
</dbReference>
<dbReference type="InterPro" id="IPR004358">
    <property type="entry name" value="Sig_transdc_His_kin-like_C"/>
</dbReference>
<dbReference type="OrthoDB" id="9781208at2"/>
<feature type="domain" description="Histidine kinase" evidence="7">
    <location>
        <begin position="179"/>
        <end position="403"/>
    </location>
</feature>
<keyword evidence="10" id="KW-1185">Reference proteome</keyword>
<reference evidence="9 10" key="1">
    <citation type="submission" date="2016-03" db="EMBL/GenBank/DDBJ databases">
        <authorList>
            <person name="Ploux O."/>
        </authorList>
    </citation>
    <scope>NUCLEOTIDE SEQUENCE [LARGE SCALE GENOMIC DNA]</scope>
    <source>
        <strain evidence="9 10">LPB0076</strain>
    </source>
</reference>
<dbReference type="Pfam" id="PF00072">
    <property type="entry name" value="Response_reg"/>
    <property type="match status" value="1"/>
</dbReference>
<gene>
    <name evidence="9" type="ORF">LPBF_09475</name>
</gene>
<dbReference type="PANTHER" id="PTHR42878">
    <property type="entry name" value="TWO-COMPONENT HISTIDINE KINASE"/>
    <property type="match status" value="1"/>
</dbReference>
<proteinExistence type="predicted"/>
<dbReference type="SMART" id="SM00448">
    <property type="entry name" value="REC"/>
    <property type="match status" value="1"/>
</dbReference>
<evidence type="ECO:0000256" key="6">
    <source>
        <dbReference type="PROSITE-ProRule" id="PRU00169"/>
    </source>
</evidence>
<dbReference type="PRINTS" id="PR00344">
    <property type="entry name" value="BCTRLSENSOR"/>
</dbReference>
<dbReference type="InterPro" id="IPR050351">
    <property type="entry name" value="BphY/WalK/GraS-like"/>
</dbReference>
<dbReference type="Pfam" id="PF00512">
    <property type="entry name" value="HisKA"/>
    <property type="match status" value="1"/>
</dbReference>
<evidence type="ECO:0000256" key="2">
    <source>
        <dbReference type="ARBA" id="ARBA00012438"/>
    </source>
</evidence>
<dbReference type="SUPFAM" id="SSF55874">
    <property type="entry name" value="ATPase domain of HSP90 chaperone/DNA topoisomerase II/histidine kinase"/>
    <property type="match status" value="1"/>
</dbReference>
<dbReference type="Gene3D" id="1.10.287.130">
    <property type="match status" value="1"/>
</dbReference>
<dbReference type="PROSITE" id="PS50110">
    <property type="entry name" value="RESPONSE_REGULATORY"/>
    <property type="match status" value="1"/>
</dbReference>
<dbReference type="GO" id="GO:0030295">
    <property type="term" value="F:protein kinase activator activity"/>
    <property type="evidence" value="ECO:0007669"/>
    <property type="project" value="TreeGrafter"/>
</dbReference>
<dbReference type="GO" id="GO:0000155">
    <property type="term" value="F:phosphorelay sensor kinase activity"/>
    <property type="evidence" value="ECO:0007669"/>
    <property type="project" value="InterPro"/>
</dbReference>
<dbReference type="AlphaFoldDB" id="A0A1B9DYR9"/>
<evidence type="ECO:0000259" key="7">
    <source>
        <dbReference type="PROSITE" id="PS50109"/>
    </source>
</evidence>
<dbReference type="InterPro" id="IPR003594">
    <property type="entry name" value="HATPase_dom"/>
</dbReference>
<keyword evidence="3 6" id="KW-0597">Phosphoprotein</keyword>
<dbReference type="SUPFAM" id="SSF47384">
    <property type="entry name" value="Homodimeric domain of signal transducing histidine kinase"/>
    <property type="match status" value="1"/>
</dbReference>
<evidence type="ECO:0000256" key="5">
    <source>
        <dbReference type="ARBA" id="ARBA00022777"/>
    </source>
</evidence>
<feature type="modified residue" description="4-aspartylphosphate" evidence="6">
    <location>
        <position position="50"/>
    </location>
</feature>
<comment type="catalytic activity">
    <reaction evidence="1">
        <text>ATP + protein L-histidine = ADP + protein N-phospho-L-histidine.</text>
        <dbReference type="EC" id="2.7.13.3"/>
    </reaction>
</comment>
<dbReference type="STRING" id="1763534.GCA_001831475_02266"/>
<dbReference type="Gene3D" id="3.40.50.2300">
    <property type="match status" value="1"/>
</dbReference>
<dbReference type="InterPro" id="IPR011006">
    <property type="entry name" value="CheY-like_superfamily"/>
</dbReference>
<keyword evidence="4" id="KW-0808">Transferase</keyword>
<dbReference type="RefSeq" id="WP_066335587.1">
    <property type="nucleotide sequence ID" value="NZ_CP017688.1"/>
</dbReference>
<sequence>MILIVDDIKANLIALKKILELQDLEVEAAESGEEALKKILKKEYALIIMDVQMPGMDGFEVAEILAGSNRTKNIPVIFLSAVNKQKNFIFKGYQTGAVDYITKPVDSDLLILKVKTFLKIYQQQNELLVIKDLLSKEIEIRKEAQENLEIKIAARTNELVTKNEELELKNHELQQFSWVVSHDLKEPLRKIQMFIHIIKDNYLLQDDKAKDYVNRTVKAAERMQNLITDLLEYSRLSATVRPEKVALDVLVHEVITDNDHLIEEKKATITVHNLPTIMGIPSQLRQVFQNLIGNSLKFTKDGVPPIINIRSERIAKRSLDSEIQDDGAYCRIFIQDNGIGFDEQYLSKIFMIFQSLSDRKIYEGTGIGLAIAKKIIEKHQGLITAKSQVDAEATFILVLPLQLNN</sequence>
<dbReference type="EMBL" id="LVEP01000036">
    <property type="protein sequence ID" value="OCB74834.1"/>
    <property type="molecule type" value="Genomic_DNA"/>
</dbReference>
<protein>
    <recommendedName>
        <fullName evidence="2">histidine kinase</fullName>
        <ecNumber evidence="2">2.7.13.3</ecNumber>
    </recommendedName>
</protein>
<dbReference type="PROSITE" id="PS50109">
    <property type="entry name" value="HIS_KIN"/>
    <property type="match status" value="1"/>
</dbReference>
<dbReference type="InterPro" id="IPR001789">
    <property type="entry name" value="Sig_transdc_resp-reg_receiver"/>
</dbReference>
<dbReference type="InterPro" id="IPR005467">
    <property type="entry name" value="His_kinase_dom"/>
</dbReference>
<dbReference type="SMART" id="SM00387">
    <property type="entry name" value="HATPase_c"/>
    <property type="match status" value="1"/>
</dbReference>
<dbReference type="CDD" id="cd00082">
    <property type="entry name" value="HisKA"/>
    <property type="match status" value="1"/>
</dbReference>
<dbReference type="GO" id="GO:0000156">
    <property type="term" value="F:phosphorelay response regulator activity"/>
    <property type="evidence" value="ECO:0007669"/>
    <property type="project" value="TreeGrafter"/>
</dbReference>
<organism evidence="9 10">
    <name type="scientific">Flavobacterium crassostreae</name>
    <dbReference type="NCBI Taxonomy" id="1763534"/>
    <lineage>
        <taxon>Bacteria</taxon>
        <taxon>Pseudomonadati</taxon>
        <taxon>Bacteroidota</taxon>
        <taxon>Flavobacteriia</taxon>
        <taxon>Flavobacteriales</taxon>
        <taxon>Flavobacteriaceae</taxon>
        <taxon>Flavobacterium</taxon>
    </lineage>
</organism>
<comment type="caution">
    <text evidence="9">The sequence shown here is derived from an EMBL/GenBank/DDBJ whole genome shotgun (WGS) entry which is preliminary data.</text>
</comment>
<dbReference type="Pfam" id="PF02518">
    <property type="entry name" value="HATPase_c"/>
    <property type="match status" value="1"/>
</dbReference>
<dbReference type="InterPro" id="IPR003661">
    <property type="entry name" value="HisK_dim/P_dom"/>
</dbReference>
<evidence type="ECO:0000313" key="9">
    <source>
        <dbReference type="EMBL" id="OCB74834.1"/>
    </source>
</evidence>
<dbReference type="InterPro" id="IPR036890">
    <property type="entry name" value="HATPase_C_sf"/>
</dbReference>
<feature type="domain" description="Response regulatory" evidence="8">
    <location>
        <begin position="1"/>
        <end position="118"/>
    </location>
</feature>
<name>A0A1B9DYR9_9FLAO</name>
<dbReference type="InterPro" id="IPR036097">
    <property type="entry name" value="HisK_dim/P_sf"/>
</dbReference>